<protein>
    <submittedName>
        <fullName evidence="1">Uncharacterized protein</fullName>
    </submittedName>
</protein>
<dbReference type="KEGG" id="bbev:BBEV_0346"/>
<dbReference type="STRING" id="632773.BBEV_0346"/>
<keyword evidence="2" id="KW-1185">Reference proteome</keyword>
<dbReference type="AlphaFoldDB" id="A0A1D7QRV8"/>
<reference evidence="1 2" key="1">
    <citation type="submission" date="2015-08" db="EMBL/GenBank/DDBJ databases">
        <title>The complete genome sequence of Bacillus beveridgei MLTeJB.</title>
        <authorList>
            <person name="Hanson T.E."/>
            <person name="Mesa C."/>
            <person name="Basesman S.M."/>
            <person name="Oremland R.S."/>
        </authorList>
    </citation>
    <scope>NUCLEOTIDE SEQUENCE [LARGE SCALE GENOMIC DNA]</scope>
    <source>
        <strain evidence="1 2">MLTeJB</strain>
    </source>
</reference>
<proteinExistence type="predicted"/>
<evidence type="ECO:0000313" key="2">
    <source>
        <dbReference type="Proteomes" id="UP000094463"/>
    </source>
</evidence>
<evidence type="ECO:0000313" key="1">
    <source>
        <dbReference type="EMBL" id="AOM81740.1"/>
    </source>
</evidence>
<dbReference type="Proteomes" id="UP000094463">
    <property type="component" value="Chromosome"/>
</dbReference>
<sequence>MNEPKEVYAMQCHRENDQHALIVAELIIFMQISQRIAKY</sequence>
<gene>
    <name evidence="1" type="ORF">BBEV_0346</name>
</gene>
<organism evidence="1 2">
    <name type="scientific">Salisediminibacterium beveridgei</name>
    <dbReference type="NCBI Taxonomy" id="632773"/>
    <lineage>
        <taxon>Bacteria</taxon>
        <taxon>Bacillati</taxon>
        <taxon>Bacillota</taxon>
        <taxon>Bacilli</taxon>
        <taxon>Bacillales</taxon>
        <taxon>Bacillaceae</taxon>
        <taxon>Salisediminibacterium</taxon>
    </lineage>
</organism>
<dbReference type="EMBL" id="CP012502">
    <property type="protein sequence ID" value="AOM81740.1"/>
    <property type="molecule type" value="Genomic_DNA"/>
</dbReference>
<accession>A0A1D7QRV8</accession>
<name>A0A1D7QRV8_9BACI</name>